<proteinExistence type="predicted"/>
<dbReference type="InParanoid" id="A0A0C3DQS7"/>
<dbReference type="EMBL" id="KN832872">
    <property type="protein sequence ID" value="KIN04403.1"/>
    <property type="molecule type" value="Genomic_DNA"/>
</dbReference>
<protein>
    <submittedName>
        <fullName evidence="2">Uncharacterized protein</fullName>
    </submittedName>
</protein>
<feature type="compositionally biased region" description="Polar residues" evidence="1">
    <location>
        <begin position="123"/>
        <end position="132"/>
    </location>
</feature>
<sequence length="175" mass="20096">MVALDETGSDIFQDALSQAKAHIATLVSENEIFKPRNWHHLPDRLILDERIEELFKVVTEKLRDEKDWRSINESLLDLQSLVLGDPSLMDLEAAKVEKVLSNYKNSETEKPSTRAKTEERQAMDNQPTASQDKTSREQAQKVQHISEEFNKPSLKENSEPILMQRKSPIQILSTK</sequence>
<feature type="compositionally biased region" description="Basic and acidic residues" evidence="1">
    <location>
        <begin position="106"/>
        <end position="122"/>
    </location>
</feature>
<evidence type="ECO:0000313" key="2">
    <source>
        <dbReference type="EMBL" id="KIN04403.1"/>
    </source>
</evidence>
<dbReference type="Proteomes" id="UP000054321">
    <property type="component" value="Unassembled WGS sequence"/>
</dbReference>
<feature type="region of interest" description="Disordered" evidence="1">
    <location>
        <begin position="103"/>
        <end position="175"/>
    </location>
</feature>
<organism evidence="2 3">
    <name type="scientific">Oidiodendron maius (strain Zn)</name>
    <dbReference type="NCBI Taxonomy" id="913774"/>
    <lineage>
        <taxon>Eukaryota</taxon>
        <taxon>Fungi</taxon>
        <taxon>Dikarya</taxon>
        <taxon>Ascomycota</taxon>
        <taxon>Pezizomycotina</taxon>
        <taxon>Leotiomycetes</taxon>
        <taxon>Leotiomycetes incertae sedis</taxon>
        <taxon>Myxotrichaceae</taxon>
        <taxon>Oidiodendron</taxon>
    </lineage>
</organism>
<dbReference type="AlphaFoldDB" id="A0A0C3DQS7"/>
<dbReference type="HOGENOM" id="CLU_1533041_0_0_1"/>
<gene>
    <name evidence="2" type="ORF">OIDMADRAFT_50268</name>
</gene>
<name>A0A0C3DQS7_OIDMZ</name>
<keyword evidence="3" id="KW-1185">Reference proteome</keyword>
<reference evidence="3" key="2">
    <citation type="submission" date="2015-01" db="EMBL/GenBank/DDBJ databases">
        <title>Evolutionary Origins and Diversification of the Mycorrhizal Mutualists.</title>
        <authorList>
            <consortium name="DOE Joint Genome Institute"/>
            <consortium name="Mycorrhizal Genomics Consortium"/>
            <person name="Kohler A."/>
            <person name="Kuo A."/>
            <person name="Nagy L.G."/>
            <person name="Floudas D."/>
            <person name="Copeland A."/>
            <person name="Barry K.W."/>
            <person name="Cichocki N."/>
            <person name="Veneault-Fourrey C."/>
            <person name="LaButti K."/>
            <person name="Lindquist E.A."/>
            <person name="Lipzen A."/>
            <person name="Lundell T."/>
            <person name="Morin E."/>
            <person name="Murat C."/>
            <person name="Riley R."/>
            <person name="Ohm R."/>
            <person name="Sun H."/>
            <person name="Tunlid A."/>
            <person name="Henrissat B."/>
            <person name="Grigoriev I.V."/>
            <person name="Hibbett D.S."/>
            <person name="Martin F."/>
        </authorList>
    </citation>
    <scope>NUCLEOTIDE SEQUENCE [LARGE SCALE GENOMIC DNA]</scope>
    <source>
        <strain evidence="3">Zn</strain>
    </source>
</reference>
<accession>A0A0C3DQS7</accession>
<feature type="compositionally biased region" description="Basic and acidic residues" evidence="1">
    <location>
        <begin position="133"/>
        <end position="158"/>
    </location>
</feature>
<evidence type="ECO:0000256" key="1">
    <source>
        <dbReference type="SAM" id="MobiDB-lite"/>
    </source>
</evidence>
<reference evidence="2 3" key="1">
    <citation type="submission" date="2014-04" db="EMBL/GenBank/DDBJ databases">
        <authorList>
            <consortium name="DOE Joint Genome Institute"/>
            <person name="Kuo A."/>
            <person name="Martino E."/>
            <person name="Perotto S."/>
            <person name="Kohler A."/>
            <person name="Nagy L.G."/>
            <person name="Floudas D."/>
            <person name="Copeland A."/>
            <person name="Barry K.W."/>
            <person name="Cichocki N."/>
            <person name="Veneault-Fourrey C."/>
            <person name="LaButti K."/>
            <person name="Lindquist E.A."/>
            <person name="Lipzen A."/>
            <person name="Lundell T."/>
            <person name="Morin E."/>
            <person name="Murat C."/>
            <person name="Sun H."/>
            <person name="Tunlid A."/>
            <person name="Henrissat B."/>
            <person name="Grigoriev I.V."/>
            <person name="Hibbett D.S."/>
            <person name="Martin F."/>
            <person name="Nordberg H.P."/>
            <person name="Cantor M.N."/>
            <person name="Hua S.X."/>
        </authorList>
    </citation>
    <scope>NUCLEOTIDE SEQUENCE [LARGE SCALE GENOMIC DNA]</scope>
    <source>
        <strain evidence="2 3">Zn</strain>
    </source>
</reference>
<evidence type="ECO:0000313" key="3">
    <source>
        <dbReference type="Proteomes" id="UP000054321"/>
    </source>
</evidence>